<keyword evidence="8" id="KW-0496">Mitochondrion</keyword>
<dbReference type="GO" id="GO:0005743">
    <property type="term" value="C:mitochondrial inner membrane"/>
    <property type="evidence" value="ECO:0007669"/>
    <property type="project" value="UniProtKB-SubCell"/>
</dbReference>
<proteinExistence type="inferred from homology"/>
<protein>
    <submittedName>
        <fullName evidence="13">Kidney mitochondrial carrier protein 1</fullName>
    </submittedName>
</protein>
<keyword evidence="5" id="KW-0677">Repeat</keyword>
<dbReference type="InterPro" id="IPR018108">
    <property type="entry name" value="MCP_transmembrane"/>
</dbReference>
<dbReference type="InterPro" id="IPR050391">
    <property type="entry name" value="Mito_Metabolite_Transporter"/>
</dbReference>
<comment type="subcellular location">
    <subcellularLocation>
        <location evidence="1">Mitochondrion inner membrane</location>
        <topology evidence="1">Multi-pass membrane protein</topology>
    </subcellularLocation>
</comment>
<dbReference type="Pfam" id="PF00153">
    <property type="entry name" value="Mito_carr"/>
    <property type="match status" value="3"/>
</dbReference>
<feature type="repeat" description="Solcar" evidence="10">
    <location>
        <begin position="5"/>
        <end position="94"/>
    </location>
</feature>
<evidence type="ECO:0000256" key="8">
    <source>
        <dbReference type="ARBA" id="ARBA00023128"/>
    </source>
</evidence>
<evidence type="ECO:0000256" key="5">
    <source>
        <dbReference type="ARBA" id="ARBA00022737"/>
    </source>
</evidence>
<keyword evidence="14" id="KW-1185">Reference proteome</keyword>
<dbReference type="InterPro" id="IPR002067">
    <property type="entry name" value="MCP"/>
</dbReference>
<keyword evidence="4 10" id="KW-0812">Transmembrane</keyword>
<dbReference type="PROSITE" id="PS50920">
    <property type="entry name" value="SOLCAR"/>
    <property type="match status" value="3"/>
</dbReference>
<name>A0A210R0Q0_MIZYE</name>
<evidence type="ECO:0000256" key="3">
    <source>
        <dbReference type="ARBA" id="ARBA00022448"/>
    </source>
</evidence>
<evidence type="ECO:0000256" key="1">
    <source>
        <dbReference type="ARBA" id="ARBA00004448"/>
    </source>
</evidence>
<dbReference type="FunFam" id="1.50.40.10:FF:000006">
    <property type="entry name" value="brain mitochondrial carrier protein 1 isoform X1"/>
    <property type="match status" value="1"/>
</dbReference>
<evidence type="ECO:0000256" key="4">
    <source>
        <dbReference type="ARBA" id="ARBA00022692"/>
    </source>
</evidence>
<dbReference type="STRING" id="6573.A0A210R0Q0"/>
<dbReference type="EMBL" id="NEDP02000973">
    <property type="protein sequence ID" value="OWF54598.1"/>
    <property type="molecule type" value="Genomic_DNA"/>
</dbReference>
<evidence type="ECO:0000256" key="12">
    <source>
        <dbReference type="SAM" id="Phobius"/>
    </source>
</evidence>
<dbReference type="SUPFAM" id="SSF103506">
    <property type="entry name" value="Mitochondrial carrier"/>
    <property type="match status" value="1"/>
</dbReference>
<keyword evidence="6" id="KW-0999">Mitochondrion inner membrane</keyword>
<organism evidence="13 14">
    <name type="scientific">Mizuhopecten yessoensis</name>
    <name type="common">Japanese scallop</name>
    <name type="synonym">Patinopecten yessoensis</name>
    <dbReference type="NCBI Taxonomy" id="6573"/>
    <lineage>
        <taxon>Eukaryota</taxon>
        <taxon>Metazoa</taxon>
        <taxon>Spiralia</taxon>
        <taxon>Lophotrochozoa</taxon>
        <taxon>Mollusca</taxon>
        <taxon>Bivalvia</taxon>
        <taxon>Autobranchia</taxon>
        <taxon>Pteriomorphia</taxon>
        <taxon>Pectinida</taxon>
        <taxon>Pectinoidea</taxon>
        <taxon>Pectinidae</taxon>
        <taxon>Mizuhopecten</taxon>
    </lineage>
</organism>
<dbReference type="PRINTS" id="PR00926">
    <property type="entry name" value="MITOCARRIER"/>
</dbReference>
<accession>A0A210R0Q0</accession>
<feature type="transmembrane region" description="Helical" evidence="12">
    <location>
        <begin position="199"/>
        <end position="220"/>
    </location>
</feature>
<evidence type="ECO:0000256" key="10">
    <source>
        <dbReference type="PROSITE-ProRule" id="PRU00282"/>
    </source>
</evidence>
<evidence type="ECO:0000256" key="2">
    <source>
        <dbReference type="ARBA" id="ARBA00006375"/>
    </source>
</evidence>
<keyword evidence="7 12" id="KW-1133">Transmembrane helix</keyword>
<dbReference type="Gene3D" id="1.50.40.10">
    <property type="entry name" value="Mitochondrial carrier domain"/>
    <property type="match status" value="1"/>
</dbReference>
<comment type="similarity">
    <text evidence="2 11">Belongs to the mitochondrial carrier (TC 2.A.29) family.</text>
</comment>
<sequence length="311" mass="34131">MTDWRAFVYGGLASMTAELGTFPADTTKTRLQVQGQKIDVHNRELRYRGMIHGLVRIAKEEGGRALYNGIAPALLRQATYGTIKIGIYHSLKRAIVKNPKDETLMLNMFCGVVAGVVSSAVANPTDVLKVRMQADSSKEKRSPLPRAFLNIYQTEGTKGLWRGVVPTSQRAAVVAGVELPVYDRSKKYIINHGLLGDTIFTHFIASIIAGLAGAITSNPIDVIKTRMMNQRALKSTVVGEAAAVQTIYTSSIDCLSQTVRNEGLMALYKGFIPNWFRLGPWNDGLISDGQNNKTFKIRVTFSMDFAGKTAD</sequence>
<dbReference type="InterPro" id="IPR023395">
    <property type="entry name" value="MCP_dom_sf"/>
</dbReference>
<feature type="transmembrane region" description="Helical" evidence="12">
    <location>
        <begin position="103"/>
        <end position="122"/>
    </location>
</feature>
<evidence type="ECO:0000256" key="7">
    <source>
        <dbReference type="ARBA" id="ARBA00022989"/>
    </source>
</evidence>
<evidence type="ECO:0000256" key="6">
    <source>
        <dbReference type="ARBA" id="ARBA00022792"/>
    </source>
</evidence>
<dbReference type="GO" id="GO:0055085">
    <property type="term" value="P:transmembrane transport"/>
    <property type="evidence" value="ECO:0007669"/>
    <property type="project" value="InterPro"/>
</dbReference>
<comment type="caution">
    <text evidence="13">The sequence shown here is derived from an EMBL/GenBank/DDBJ whole genome shotgun (WGS) entry which is preliminary data.</text>
</comment>
<evidence type="ECO:0000313" key="13">
    <source>
        <dbReference type="EMBL" id="OWF54598.1"/>
    </source>
</evidence>
<evidence type="ECO:0000256" key="9">
    <source>
        <dbReference type="ARBA" id="ARBA00023136"/>
    </source>
</evidence>
<feature type="repeat" description="Solcar" evidence="10">
    <location>
        <begin position="197"/>
        <end position="295"/>
    </location>
</feature>
<feature type="repeat" description="Solcar" evidence="10">
    <location>
        <begin position="102"/>
        <end position="188"/>
    </location>
</feature>
<dbReference type="PANTHER" id="PTHR45618">
    <property type="entry name" value="MITOCHONDRIAL DICARBOXYLATE CARRIER-RELATED"/>
    <property type="match status" value="1"/>
</dbReference>
<keyword evidence="9 10" id="KW-0472">Membrane</keyword>
<dbReference type="AlphaFoldDB" id="A0A210R0Q0"/>
<dbReference type="OrthoDB" id="756301at2759"/>
<reference evidence="13 14" key="1">
    <citation type="journal article" date="2017" name="Nat. Ecol. Evol.">
        <title>Scallop genome provides insights into evolution of bilaterian karyotype and development.</title>
        <authorList>
            <person name="Wang S."/>
            <person name="Zhang J."/>
            <person name="Jiao W."/>
            <person name="Li J."/>
            <person name="Xun X."/>
            <person name="Sun Y."/>
            <person name="Guo X."/>
            <person name="Huan P."/>
            <person name="Dong B."/>
            <person name="Zhang L."/>
            <person name="Hu X."/>
            <person name="Sun X."/>
            <person name="Wang J."/>
            <person name="Zhao C."/>
            <person name="Wang Y."/>
            <person name="Wang D."/>
            <person name="Huang X."/>
            <person name="Wang R."/>
            <person name="Lv J."/>
            <person name="Li Y."/>
            <person name="Zhang Z."/>
            <person name="Liu B."/>
            <person name="Lu W."/>
            <person name="Hui Y."/>
            <person name="Liang J."/>
            <person name="Zhou Z."/>
            <person name="Hou R."/>
            <person name="Li X."/>
            <person name="Liu Y."/>
            <person name="Li H."/>
            <person name="Ning X."/>
            <person name="Lin Y."/>
            <person name="Zhao L."/>
            <person name="Xing Q."/>
            <person name="Dou J."/>
            <person name="Li Y."/>
            <person name="Mao J."/>
            <person name="Guo H."/>
            <person name="Dou H."/>
            <person name="Li T."/>
            <person name="Mu C."/>
            <person name="Jiang W."/>
            <person name="Fu Q."/>
            <person name="Fu X."/>
            <person name="Miao Y."/>
            <person name="Liu J."/>
            <person name="Yu Q."/>
            <person name="Li R."/>
            <person name="Liao H."/>
            <person name="Li X."/>
            <person name="Kong Y."/>
            <person name="Jiang Z."/>
            <person name="Chourrout D."/>
            <person name="Li R."/>
            <person name="Bao Z."/>
        </authorList>
    </citation>
    <scope>NUCLEOTIDE SEQUENCE [LARGE SCALE GENOMIC DNA]</scope>
    <source>
        <strain evidence="13 14">PY_sf001</strain>
    </source>
</reference>
<evidence type="ECO:0000313" key="14">
    <source>
        <dbReference type="Proteomes" id="UP000242188"/>
    </source>
</evidence>
<keyword evidence="3 11" id="KW-0813">Transport</keyword>
<evidence type="ECO:0000256" key="11">
    <source>
        <dbReference type="RuleBase" id="RU000488"/>
    </source>
</evidence>
<dbReference type="Proteomes" id="UP000242188">
    <property type="component" value="Unassembled WGS sequence"/>
</dbReference>
<gene>
    <name evidence="13" type="ORF">KP79_PYT20281</name>
</gene>